<evidence type="ECO:0000256" key="1">
    <source>
        <dbReference type="SAM" id="SignalP"/>
    </source>
</evidence>
<gene>
    <name evidence="2" type="ORF">ACEU0G_002800</name>
</gene>
<evidence type="ECO:0000313" key="2">
    <source>
        <dbReference type="EMBL" id="MFG6108807.1"/>
    </source>
</evidence>
<dbReference type="EMBL" id="JBHGCJ010000003">
    <property type="protein sequence ID" value="MFG6108807.1"/>
    <property type="molecule type" value="Genomic_DNA"/>
</dbReference>
<feature type="signal peptide" evidence="1">
    <location>
        <begin position="1"/>
        <end position="22"/>
    </location>
</feature>
<dbReference type="Proteomes" id="UP001605261">
    <property type="component" value="Unassembled WGS sequence"/>
</dbReference>
<keyword evidence="1" id="KW-0732">Signal</keyword>
<accession>A0ABW7CX30</accession>
<name>A0ABW7CX30_9GAMM</name>
<dbReference type="InterPro" id="IPR010281">
    <property type="entry name" value="DUF885"/>
</dbReference>
<evidence type="ECO:0000313" key="3">
    <source>
        <dbReference type="Proteomes" id="UP001605261"/>
    </source>
</evidence>
<keyword evidence="3" id="KW-1185">Reference proteome</keyword>
<organism evidence="2 3">
    <name type="scientific">Stenotrophomonas nematodicola</name>
    <dbReference type="NCBI Taxonomy" id="2656746"/>
    <lineage>
        <taxon>Bacteria</taxon>
        <taxon>Pseudomonadati</taxon>
        <taxon>Pseudomonadota</taxon>
        <taxon>Gammaproteobacteria</taxon>
        <taxon>Lysobacterales</taxon>
        <taxon>Lysobacteraceae</taxon>
        <taxon>Stenotrophomonas</taxon>
    </lineage>
</organism>
<dbReference type="Pfam" id="PF05960">
    <property type="entry name" value="DUF885"/>
    <property type="match status" value="1"/>
</dbReference>
<dbReference type="PANTHER" id="PTHR33361">
    <property type="entry name" value="GLR0591 PROTEIN"/>
    <property type="match status" value="1"/>
</dbReference>
<feature type="chain" id="PRO_5046677123" evidence="1">
    <location>
        <begin position="23"/>
        <end position="637"/>
    </location>
</feature>
<dbReference type="PANTHER" id="PTHR33361:SF2">
    <property type="entry name" value="DUF885 DOMAIN-CONTAINING PROTEIN"/>
    <property type="match status" value="1"/>
</dbReference>
<dbReference type="RefSeq" id="WP_394162369.1">
    <property type="nucleotide sequence ID" value="NZ_JBHGCJ010000003.1"/>
</dbReference>
<reference evidence="2 3" key="1">
    <citation type="submission" date="2024-09" db="EMBL/GenBank/DDBJ databases">
        <authorList>
            <consortium name="All-Russian atlas of soil microorganisms"/>
            <consortium name="as a basis for the search for new antimicrobial producers and enzymes with unique properties"/>
            <person name="Sokolova E.A."/>
            <person name="Voronina E.N."/>
        </authorList>
    </citation>
    <scope>NUCLEOTIDE SEQUENCE [LARGE SCALE GENOMIC DNA]</scope>
    <source>
        <strain evidence="2 3">AF-22b-331.1</strain>
    </source>
</reference>
<protein>
    <submittedName>
        <fullName evidence="2">DUF885 family protein</fullName>
    </submittedName>
</protein>
<proteinExistence type="predicted"/>
<comment type="caution">
    <text evidence="2">The sequence shown here is derived from an EMBL/GenBank/DDBJ whole genome shotgun (WGS) entry which is preliminary data.</text>
</comment>
<sequence length="637" mass="69251">MPIPTASALPALLSLAIGTALALGAPATHAQAPAAAAMPPATVAGPPTPVSFNGLLDAQTVAAINADPELRTMLGISGDGQADSSDRLTDVSLGQREVNRRFLADNLAAITQWRGAPLDAQQQLSDGLARWFYQTQIDLMAVPWSAAWLPVGGSTYAVDQLFSLPVNLPQFMDNQHAVTDETSAAHYIARLQAMGPKLDQVRANVDMQAAQGVVPPEVALQGAADQFRALLTPAPKDSLWVQSLQRKLEKVPAITATRRAALVEQATRAVADAVNPGYQRLLDDVTRLQARHLGNKGVWALPQGKAYYDAALRWYTSTDLDADAIHQIGLDEVARLEKQMDARLSQLGLRDGSVAARVQQLREDPRYRYADSDAGRAQLLGDIQQRLRDLDPILPRWFGHLPPQQLVVMPVPAHMQATSPGGYYYPPAMDGSRPGTFFINLGDIDANTRWSIPTLTYHEGSPGHHFQISIGQTLTDLPLLRRSLNPSAFSEGWALYAEQLMAEAGIYKDDPAGDLGRLQAEMFRSVRLVVDTGLHRKRWTPDQAAAYMQEKTGMKASEVRVEINRYLVQPGQASSYKMGQLQLVALRARAQKQLGPRFDIRAFHDLILGNGAMPMTVVGQAVDAWIAAGGADPHRAP</sequence>